<dbReference type="SUPFAM" id="SSF52540">
    <property type="entry name" value="P-loop containing nucleoside triphosphate hydrolases"/>
    <property type="match status" value="1"/>
</dbReference>
<dbReference type="InterPro" id="IPR027417">
    <property type="entry name" value="P-loop_NTPase"/>
</dbReference>
<feature type="binding site" evidence="9">
    <location>
        <position position="32"/>
    </location>
    <ligand>
        <name>ATP</name>
        <dbReference type="ChEBI" id="CHEBI:30616"/>
    </ligand>
</feature>
<proteinExistence type="inferred from homology"/>
<dbReference type="Gene3D" id="1.10.10.10">
    <property type="entry name" value="Winged helix-like DNA-binding domain superfamily/Winged helix DNA-binding domain"/>
    <property type="match status" value="1"/>
</dbReference>
<keyword evidence="1 9" id="KW-0963">Cytoplasm</keyword>
<feature type="region of interest" description="Head domain (RuvB-H)" evidence="9">
    <location>
        <begin position="267"/>
        <end position="395"/>
    </location>
</feature>
<comment type="subcellular location">
    <subcellularLocation>
        <location evidence="9">Cytoplasm</location>
    </subcellularLocation>
</comment>
<keyword evidence="5 9" id="KW-0067">ATP-binding</keyword>
<feature type="binding site" evidence="9">
    <location>
        <position position="78"/>
    </location>
    <ligand>
        <name>ATP</name>
        <dbReference type="ChEBI" id="CHEBI:30616"/>
    </ligand>
</feature>
<organism evidence="11 12">
    <name type="scientific">Candidatus Daviesbacteria bacterium GW2011_GWB1_36_5</name>
    <dbReference type="NCBI Taxonomy" id="1618426"/>
    <lineage>
        <taxon>Bacteria</taxon>
        <taxon>Candidatus Daviesiibacteriota</taxon>
    </lineage>
</organism>
<dbReference type="PANTHER" id="PTHR42848:SF1">
    <property type="entry name" value="HOLLIDAY JUNCTION BRANCH MIGRATION COMPLEX SUBUNIT RUVB"/>
    <property type="match status" value="1"/>
</dbReference>
<dbReference type="InterPro" id="IPR003593">
    <property type="entry name" value="AAA+_ATPase"/>
</dbReference>
<name>A0A0G0EJ61_9BACT</name>
<dbReference type="InterPro" id="IPR008823">
    <property type="entry name" value="RuvB_wg_C"/>
</dbReference>
<dbReference type="Proteomes" id="UP000034492">
    <property type="component" value="Unassembled WGS sequence"/>
</dbReference>
<protein>
    <recommendedName>
        <fullName evidence="9">Holliday junction branch migration complex subunit RuvB</fullName>
        <ecNumber evidence="9">3.6.4.-</ecNumber>
    </recommendedName>
</protein>
<keyword evidence="6 9" id="KW-0238">DNA-binding</keyword>
<dbReference type="CDD" id="cd00009">
    <property type="entry name" value="AAA"/>
    <property type="match status" value="1"/>
</dbReference>
<feature type="binding site" evidence="9">
    <location>
        <position position="74"/>
    </location>
    <ligand>
        <name>ATP</name>
        <dbReference type="ChEBI" id="CHEBI:30616"/>
    </ligand>
</feature>
<dbReference type="InterPro" id="IPR036388">
    <property type="entry name" value="WH-like_DNA-bd_sf"/>
</dbReference>
<dbReference type="GO" id="GO:0006281">
    <property type="term" value="P:DNA repair"/>
    <property type="evidence" value="ECO:0007669"/>
    <property type="project" value="UniProtKB-UniRule"/>
</dbReference>
<dbReference type="GO" id="GO:0009378">
    <property type="term" value="F:four-way junction helicase activity"/>
    <property type="evidence" value="ECO:0007669"/>
    <property type="project" value="InterPro"/>
</dbReference>
<evidence type="ECO:0000256" key="3">
    <source>
        <dbReference type="ARBA" id="ARBA00022763"/>
    </source>
</evidence>
<keyword evidence="7 9" id="KW-0233">DNA recombination</keyword>
<feature type="binding site" evidence="9">
    <location>
        <position position="322"/>
    </location>
    <ligand>
        <name>DNA</name>
        <dbReference type="ChEBI" id="CHEBI:16991"/>
    </ligand>
</feature>
<comment type="subunit">
    <text evidence="9">Homohexamer. Forms an RuvA(8)-RuvB(12)-Holliday junction (HJ) complex. HJ DNA is sandwiched between 2 RuvA tetramers; dsDNA enters through RuvA and exits via RuvB. An RuvB hexamer assembles on each DNA strand where it exits the tetramer. Each RuvB hexamer is contacted by two RuvA subunits (via domain III) on 2 adjacent RuvB subunits; this complex drives branch migration. In the full resolvosome a probable DNA-RuvA(4)-RuvB(12)-RuvC(2) complex forms which resolves the HJ.</text>
</comment>
<evidence type="ECO:0000256" key="8">
    <source>
        <dbReference type="ARBA" id="ARBA00023204"/>
    </source>
</evidence>
<dbReference type="GO" id="GO:0005737">
    <property type="term" value="C:cytoplasm"/>
    <property type="evidence" value="ECO:0007669"/>
    <property type="project" value="UniProtKB-SubCell"/>
</dbReference>
<comment type="catalytic activity">
    <reaction evidence="9">
        <text>ATP + H2O = ADP + phosphate + H(+)</text>
        <dbReference type="Rhea" id="RHEA:13065"/>
        <dbReference type="ChEBI" id="CHEBI:15377"/>
        <dbReference type="ChEBI" id="CHEBI:15378"/>
        <dbReference type="ChEBI" id="CHEBI:30616"/>
        <dbReference type="ChEBI" id="CHEBI:43474"/>
        <dbReference type="ChEBI" id="CHEBI:456216"/>
    </reaction>
</comment>
<feature type="binding site" evidence="9">
    <location>
        <position position="183"/>
    </location>
    <ligand>
        <name>ATP</name>
        <dbReference type="ChEBI" id="CHEBI:30616"/>
    </ligand>
</feature>
<dbReference type="Pfam" id="PF05491">
    <property type="entry name" value="WHD_RuvB"/>
    <property type="match status" value="1"/>
</dbReference>
<dbReference type="GO" id="GO:0006310">
    <property type="term" value="P:DNA recombination"/>
    <property type="evidence" value="ECO:0007669"/>
    <property type="project" value="UniProtKB-UniRule"/>
</dbReference>
<evidence type="ECO:0000313" key="12">
    <source>
        <dbReference type="Proteomes" id="UP000034492"/>
    </source>
</evidence>
<comment type="caution">
    <text evidence="9">Lacks conserved residue(s) required for the propagation of feature annotation.</text>
</comment>
<evidence type="ECO:0000256" key="2">
    <source>
        <dbReference type="ARBA" id="ARBA00022741"/>
    </source>
</evidence>
<comment type="caution">
    <text evidence="11">The sequence shown here is derived from an EMBL/GenBank/DDBJ whole genome shotgun (WGS) entry which is preliminary data.</text>
</comment>
<dbReference type="GO" id="GO:0016887">
    <property type="term" value="F:ATP hydrolysis activity"/>
    <property type="evidence" value="ECO:0007669"/>
    <property type="project" value="RHEA"/>
</dbReference>
<feature type="domain" description="AAA+ ATPase" evidence="10">
    <location>
        <begin position="63"/>
        <end position="193"/>
    </location>
</feature>
<dbReference type="GO" id="GO:0000400">
    <property type="term" value="F:four-way junction DNA binding"/>
    <property type="evidence" value="ECO:0007669"/>
    <property type="project" value="UniProtKB-UniRule"/>
</dbReference>
<comment type="similarity">
    <text evidence="9">Belongs to the RuvB family.</text>
</comment>
<dbReference type="Gene3D" id="1.10.8.60">
    <property type="match status" value="1"/>
</dbReference>
<dbReference type="AlphaFoldDB" id="A0A0G0EJ61"/>
<evidence type="ECO:0000256" key="7">
    <source>
        <dbReference type="ARBA" id="ARBA00023172"/>
    </source>
</evidence>
<dbReference type="HAMAP" id="MF_00016">
    <property type="entry name" value="DNA_HJ_migration_RuvB"/>
    <property type="match status" value="1"/>
</dbReference>
<dbReference type="NCBIfam" id="NF000868">
    <property type="entry name" value="PRK00080.1"/>
    <property type="match status" value="1"/>
</dbReference>
<feature type="binding site" evidence="9">
    <location>
        <position position="33"/>
    </location>
    <ligand>
        <name>ATP</name>
        <dbReference type="ChEBI" id="CHEBI:30616"/>
    </ligand>
</feature>
<dbReference type="PATRIC" id="fig|1618426.3.peg.1248"/>
<evidence type="ECO:0000313" key="11">
    <source>
        <dbReference type="EMBL" id="KKQ07098.1"/>
    </source>
</evidence>
<evidence type="ECO:0000256" key="4">
    <source>
        <dbReference type="ARBA" id="ARBA00022801"/>
    </source>
</evidence>
<dbReference type="GO" id="GO:0005524">
    <property type="term" value="F:ATP binding"/>
    <property type="evidence" value="ECO:0007669"/>
    <property type="project" value="UniProtKB-UniRule"/>
</dbReference>
<accession>A0A0G0EJ61</accession>
<dbReference type="SUPFAM" id="SSF46785">
    <property type="entry name" value="Winged helix' DNA-binding domain"/>
    <property type="match status" value="1"/>
</dbReference>
<dbReference type="SMART" id="SM00382">
    <property type="entry name" value="AAA"/>
    <property type="match status" value="1"/>
</dbReference>
<feature type="binding site" evidence="9">
    <location>
        <position position="194"/>
    </location>
    <ligand>
        <name>ATP</name>
        <dbReference type="ChEBI" id="CHEBI:30616"/>
    </ligand>
</feature>
<dbReference type="EC" id="3.6.4.-" evidence="9"/>
<keyword evidence="11" id="KW-0347">Helicase</keyword>
<dbReference type="Gene3D" id="3.40.50.300">
    <property type="entry name" value="P-loop containing nucleotide triphosphate hydrolases"/>
    <property type="match status" value="1"/>
</dbReference>
<feature type="binding site" evidence="9">
    <location>
        <position position="327"/>
    </location>
    <ligand>
        <name>DNA</name>
        <dbReference type="ChEBI" id="CHEBI:16991"/>
    </ligand>
</feature>
<evidence type="ECO:0000256" key="6">
    <source>
        <dbReference type="ARBA" id="ARBA00023125"/>
    </source>
</evidence>
<evidence type="ECO:0000256" key="5">
    <source>
        <dbReference type="ARBA" id="ARBA00022840"/>
    </source>
</evidence>
<evidence type="ECO:0000256" key="9">
    <source>
        <dbReference type="HAMAP-Rule" id="MF_00016"/>
    </source>
</evidence>
<dbReference type="GO" id="GO:0048476">
    <property type="term" value="C:Holliday junction resolvase complex"/>
    <property type="evidence" value="ECO:0007669"/>
    <property type="project" value="UniProtKB-UniRule"/>
</dbReference>
<dbReference type="InterPro" id="IPR008824">
    <property type="entry name" value="RuvB-like_N"/>
</dbReference>
<evidence type="ECO:0000256" key="1">
    <source>
        <dbReference type="ARBA" id="ARBA00022490"/>
    </source>
</evidence>
<dbReference type="Pfam" id="PF05496">
    <property type="entry name" value="RuvB_N"/>
    <property type="match status" value="1"/>
</dbReference>
<gene>
    <name evidence="9" type="primary">ruvB</name>
    <name evidence="11" type="ORF">US19_C0055G0007</name>
</gene>
<dbReference type="InterPro" id="IPR036390">
    <property type="entry name" value="WH_DNA-bd_sf"/>
</dbReference>
<dbReference type="InterPro" id="IPR004605">
    <property type="entry name" value="DNA_helicase_Holl-junc_RuvB"/>
</dbReference>
<feature type="binding site" evidence="9">
    <location>
        <position position="77"/>
    </location>
    <ligand>
        <name>ATP</name>
        <dbReference type="ChEBI" id="CHEBI:30616"/>
    </ligand>
</feature>
<dbReference type="EMBL" id="LBSA01000055">
    <property type="protein sequence ID" value="KKQ07098.1"/>
    <property type="molecule type" value="Genomic_DNA"/>
</dbReference>
<sequence>MKKMSSKKAEEKKKIPLEKTSDIGDSFLDQTLRPTRWDEYIGQKHIKDNVKILLRAAEERGHIPEHILFYGPPGLGKTTLAHLIAKETGKQMKITSGPAIEKVGDLASILTNLSSGDILFIDEIHRLNKIVEEILYPAMESGVLDIIIGKGPSARTIQLDLPPFTLIAATTRVALVSSPLRSRFSGGVFRLEFYSNKEIAEIVLRSSKLLKTKLDEGALSEIAKRSRFTPRTANYFLKRARDFAQVNKKDLDQKTVREALNMLAIDDIGLNSSDRKFLEILIEKFNGGPVGLKTMGAAMSEEEATVEEVIEPYLIQLGLLERTSRGRVATKKAYEHLGFNYNKEEKQNKLIRWKRFTGIESGNQKSKKGKYAWRRYRKSCKKSQRGGNSYGKNNV</sequence>
<keyword evidence="3 9" id="KW-0227">DNA damage</keyword>
<reference evidence="11 12" key="1">
    <citation type="journal article" date="2015" name="Nature">
        <title>rRNA introns, odd ribosomes, and small enigmatic genomes across a large radiation of phyla.</title>
        <authorList>
            <person name="Brown C.T."/>
            <person name="Hug L.A."/>
            <person name="Thomas B.C."/>
            <person name="Sharon I."/>
            <person name="Castelle C.J."/>
            <person name="Singh A."/>
            <person name="Wilkins M.J."/>
            <person name="Williams K.H."/>
            <person name="Banfield J.F."/>
        </authorList>
    </citation>
    <scope>NUCLEOTIDE SEQUENCE [LARGE SCALE GENOMIC DNA]</scope>
</reference>
<dbReference type="NCBIfam" id="TIGR00635">
    <property type="entry name" value="ruvB"/>
    <property type="match status" value="1"/>
</dbReference>
<comment type="function">
    <text evidence="9">The RuvA-RuvB-RuvC complex processes Holliday junction (HJ) DNA during genetic recombination and DNA repair, while the RuvA-RuvB complex plays an important role in the rescue of blocked DNA replication forks via replication fork reversal (RFR). RuvA specifically binds to HJ cruciform DNA, conferring on it an open structure. The RuvB hexamer acts as an ATP-dependent pump, pulling dsDNA into and through the RuvAB complex. RuvB forms 2 homohexamers on either side of HJ DNA bound by 1 or 2 RuvA tetramers; 4 subunits per hexamer contact DNA at a time. Coordinated motions by a converter formed by DNA-disengaged RuvB subunits stimulates ATP hydrolysis and nucleotide exchange. Immobilization of the converter enables RuvB to convert the ATP-contained energy into a lever motion, pulling 2 nucleotides of DNA out of the RuvA tetramer per ATP hydrolyzed, thus driving DNA branch migration. The RuvB motors rotate together with the DNA substrate, which together with the progressing nucleotide cycle form the mechanistic basis for DNA recombination by continuous HJ branch migration. Branch migration allows RuvC to scan DNA until it finds its consensus sequence, where it cleaves and resolves cruciform DNA.</text>
</comment>
<keyword evidence="2 9" id="KW-0547">Nucleotide-binding</keyword>
<feature type="binding site" evidence="9">
    <location>
        <position position="231"/>
    </location>
    <ligand>
        <name>ATP</name>
        <dbReference type="ChEBI" id="CHEBI:30616"/>
    </ligand>
</feature>
<evidence type="ECO:0000259" key="10">
    <source>
        <dbReference type="SMART" id="SM00382"/>
    </source>
</evidence>
<feature type="binding site" evidence="9">
    <location>
        <position position="78"/>
    </location>
    <ligand>
        <name>Mg(2+)</name>
        <dbReference type="ChEBI" id="CHEBI:18420"/>
    </ligand>
</feature>
<dbReference type="Pfam" id="PF17864">
    <property type="entry name" value="AAA_lid_4"/>
    <property type="match status" value="1"/>
</dbReference>
<keyword evidence="8 9" id="KW-0234">DNA repair</keyword>
<keyword evidence="4 9" id="KW-0378">Hydrolase</keyword>
<feature type="binding site" evidence="9">
    <location>
        <position position="79"/>
    </location>
    <ligand>
        <name>ATP</name>
        <dbReference type="ChEBI" id="CHEBI:30616"/>
    </ligand>
</feature>
<comment type="domain">
    <text evidence="9">Has 3 domains, the large (RuvB-L) and small ATPase (RuvB-S) domains and the C-terminal head (RuvB-H) domain. The head domain binds DNA, while the ATPase domains jointly bind ATP, ADP or are empty depending on the state of the subunit in the translocation cycle. During a single DNA translocation step the structure of each domain remains the same, but their relative positions change.</text>
</comment>
<dbReference type="PANTHER" id="PTHR42848">
    <property type="match status" value="1"/>
</dbReference>
<dbReference type="InterPro" id="IPR041445">
    <property type="entry name" value="AAA_lid_4"/>
</dbReference>